<sequence length="42" mass="4812">MNWNVDADDRRLLDHELSNHRAAALLAVLKRQADSIGMNRPK</sequence>
<proteinExistence type="predicted"/>
<evidence type="ECO:0000313" key="1">
    <source>
        <dbReference type="EMBL" id="ALL71578.1"/>
    </source>
</evidence>
<evidence type="ECO:0000313" key="2">
    <source>
        <dbReference type="Proteomes" id="UP000019146"/>
    </source>
</evidence>
<reference evidence="1 2" key="1">
    <citation type="journal article" date="2014" name="Genome Announc.">
        <title>Draft Genome Sequence of the Haloacid-Degrading Burkholderia caribensis Strain MBA4.</title>
        <authorList>
            <person name="Pan Y."/>
            <person name="Kong K.F."/>
            <person name="Tsang J.S."/>
        </authorList>
    </citation>
    <scope>NUCLEOTIDE SEQUENCE [LARGE SCALE GENOMIC DNA]</scope>
    <source>
        <strain evidence="1 2">MBA4</strain>
        <plasmid evidence="2">Plasmid</plasmid>
    </source>
</reference>
<organism evidence="1 2">
    <name type="scientific">Paraburkholderia caribensis MBA4</name>
    <dbReference type="NCBI Taxonomy" id="1323664"/>
    <lineage>
        <taxon>Bacteria</taxon>
        <taxon>Pseudomonadati</taxon>
        <taxon>Pseudomonadota</taxon>
        <taxon>Betaproteobacteria</taxon>
        <taxon>Burkholderiales</taxon>
        <taxon>Burkholderiaceae</taxon>
        <taxon>Paraburkholderia</taxon>
    </lineage>
</organism>
<dbReference type="AlphaFoldDB" id="A0A0P0RRV6"/>
<dbReference type="KEGG" id="bcai:K788_0006015"/>
<dbReference type="Proteomes" id="UP000019146">
    <property type="component" value="Plasmid unnamed"/>
</dbReference>
<geneLocation type="plasmid" evidence="2"/>
<dbReference type="EMBL" id="CP012748">
    <property type="protein sequence ID" value="ALL71578.1"/>
    <property type="molecule type" value="Genomic_DNA"/>
</dbReference>
<name>A0A0P0RRV6_9BURK</name>
<gene>
    <name evidence="1" type="ORF">K788_0006015</name>
</gene>
<accession>A0A0P0RRV6</accession>
<protein>
    <submittedName>
        <fullName evidence="1">Uncharacterized protein</fullName>
    </submittedName>
</protein>
<keyword evidence="1" id="KW-0614">Plasmid</keyword>